<organismHost>
    <name type="scientific">Paramecium bursaria</name>
    <dbReference type="NCBI Taxonomy" id="74790"/>
</organismHost>
<accession>A7IVF9</accession>
<organism evidence="1 2">
    <name type="scientific">Paramecium bursaria Chlorella virus MT325</name>
    <name type="common">PBCV-MT325</name>
    <dbReference type="NCBI Taxonomy" id="346932"/>
    <lineage>
        <taxon>Viruses</taxon>
        <taxon>Varidnaviria</taxon>
        <taxon>Bamfordvirae</taxon>
        <taxon>Nucleocytoviricota</taxon>
        <taxon>Megaviricetes</taxon>
        <taxon>Algavirales</taxon>
        <taxon>Phycodnaviridae</taxon>
        <taxon>Chlorovirus</taxon>
        <taxon>Chlorovirus conductrix</taxon>
        <taxon>Paramecium bursaria Chlorella virus A1</taxon>
    </lineage>
</organism>
<name>A7IVF9_PBCVM</name>
<dbReference type="Proteomes" id="UP000246715">
    <property type="component" value="Segment"/>
</dbReference>
<reference evidence="1 2" key="1">
    <citation type="journal article" date="2007" name="Virology">
        <title>Sequence and annotation of the 314-kb MT325 and the 321-kb FR483 viruses that infect Chlorella Pbi.</title>
        <authorList>
            <person name="Fitzgerald L.A."/>
            <person name="Graves M.V."/>
            <person name="Li X."/>
            <person name="Feldblyum T."/>
            <person name="Hartigan J."/>
            <person name="Van Etten J.L."/>
        </authorList>
    </citation>
    <scope>NUCLEOTIDE SEQUENCE [LARGE SCALE GENOMIC DNA]</scope>
    <source>
        <strain evidence="1 2">MT325</strain>
    </source>
</reference>
<sequence>MDANNLLDRPSVGNNLVLHCLGPSPTGNELANKVRVDNGELASESAAAVNVRSDGLGCLNRPANLSSRCGRHKSSRQRVPDALLDTRFETRPVQSSLRCNTPEMILHDTLAGRRPLKGGVGAMLIRELTRCLNSSKVNVLEDLAVELASLLRVKWHLQLEEHILQTLYTYTNRAATLVASLCLRNRICHHVNAPVQVFRENLDVLAEVLKVECVILDVVLEHDATDDTHGSLLLRGVLYNLSTEVTALDGARVRLHVLGVDAVFVEDIWHASLHLSGDHGVPDIASLHHTLCLPLRLILGVKLLVFLAIYIRQARTLVRVK</sequence>
<gene>
    <name evidence="1" type="primary">m779R</name>
    <name evidence="1" type="ORF">MT325_m779R</name>
</gene>
<evidence type="ECO:0000313" key="2">
    <source>
        <dbReference type="Proteomes" id="UP000246715"/>
    </source>
</evidence>
<evidence type="ECO:0000313" key="1">
    <source>
        <dbReference type="EMBL" id="ABT14333.1"/>
    </source>
</evidence>
<protein>
    <submittedName>
        <fullName evidence="1">Uncharacterized protein m779R</fullName>
    </submittedName>
</protein>
<proteinExistence type="predicted"/>
<dbReference type="EMBL" id="DQ491001">
    <property type="protein sequence ID" value="ABT14333.1"/>
    <property type="molecule type" value="Genomic_DNA"/>
</dbReference>